<keyword evidence="4" id="KW-1185">Reference proteome</keyword>
<accession>A0A060LRQ9</accession>
<dbReference type="SUPFAM" id="SSF50151">
    <property type="entry name" value="SacY-like RNA-binding domain"/>
    <property type="match status" value="1"/>
</dbReference>
<gene>
    <name evidence="3" type="ORF">BleG1_0075</name>
</gene>
<evidence type="ECO:0000256" key="1">
    <source>
        <dbReference type="ARBA" id="ARBA00022737"/>
    </source>
</evidence>
<dbReference type="SUPFAM" id="SSF63520">
    <property type="entry name" value="PTS-regulatory domain, PRD"/>
    <property type="match status" value="2"/>
</dbReference>
<dbReference type="eggNOG" id="COG3711">
    <property type="taxonomic scope" value="Bacteria"/>
</dbReference>
<dbReference type="Gene3D" id="1.10.1790.10">
    <property type="entry name" value="PRD domain"/>
    <property type="match status" value="1"/>
</dbReference>
<dbReference type="KEGG" id="ble:BleG1_0075"/>
<dbReference type="Gene3D" id="1.20.890.100">
    <property type="match status" value="1"/>
</dbReference>
<dbReference type="InterPro" id="IPR011608">
    <property type="entry name" value="PRD"/>
</dbReference>
<dbReference type="PATRIC" id="fig|1246626.3.peg.72"/>
<dbReference type="STRING" id="1246626.BleG1_0075"/>
<keyword evidence="1" id="KW-0677">Repeat</keyword>
<dbReference type="Pfam" id="PF03123">
    <property type="entry name" value="CAT_RBD"/>
    <property type="match status" value="1"/>
</dbReference>
<dbReference type="OrthoDB" id="9813552at2"/>
<dbReference type="PANTHER" id="PTHR30185:SF16">
    <property type="entry name" value="PROTEIN GLCT"/>
    <property type="match status" value="1"/>
</dbReference>
<dbReference type="SMART" id="SM01061">
    <property type="entry name" value="CAT_RBD"/>
    <property type="match status" value="1"/>
</dbReference>
<dbReference type="NCBIfam" id="NF047357">
    <property type="entry name" value="antiterm_GlcT"/>
    <property type="match status" value="1"/>
</dbReference>
<name>A0A060LRQ9_9BACI</name>
<dbReference type="GO" id="GO:0006355">
    <property type="term" value="P:regulation of DNA-templated transcription"/>
    <property type="evidence" value="ECO:0007669"/>
    <property type="project" value="InterPro"/>
</dbReference>
<dbReference type="InterPro" id="IPR004341">
    <property type="entry name" value="CAT_RNA-bd_dom"/>
</dbReference>
<dbReference type="InterPro" id="IPR036650">
    <property type="entry name" value="CAT_RNA-bd_dom_sf"/>
</dbReference>
<evidence type="ECO:0000313" key="4">
    <source>
        <dbReference type="Proteomes" id="UP000027142"/>
    </source>
</evidence>
<feature type="domain" description="PRD" evidence="2">
    <location>
        <begin position="173"/>
        <end position="279"/>
    </location>
</feature>
<proteinExistence type="predicted"/>
<dbReference type="Gene3D" id="1.20.58.1950">
    <property type="match status" value="1"/>
</dbReference>
<sequence length="279" mass="31980">MEAYRVKKVLNNNVLIAIIDEEEVILIGKGIGFNRKKDSTVPSTEAEKVFVLKNEKEQRSYLTLLPNVEKSLLDVTIEAIELISKRLGAPLNEHIHVGLMDHLSFAQSRTAAGLHISNPFLTETKLLYPNEYAIAVEVLHLIEERLHMKMQSEEAGFIALHIHSAVKNKDLGTVNAHSQLVSKLLGIIEEQLDIVLDKESIDYMRLVRHLRFTIERVENNEEVEEAKAIDTLLKQEYPLCYNLSWKLIKIMQHSLGKPVFDAEAVYLTMHLQRVQHKYK</sequence>
<dbReference type="RefSeq" id="WP_038475850.1">
    <property type="nucleotide sequence ID" value="NZ_CP003923.1"/>
</dbReference>
<dbReference type="GO" id="GO:0003723">
    <property type="term" value="F:RNA binding"/>
    <property type="evidence" value="ECO:0007669"/>
    <property type="project" value="InterPro"/>
</dbReference>
<dbReference type="InterPro" id="IPR050661">
    <property type="entry name" value="BglG_antiterminators"/>
</dbReference>
<dbReference type="Proteomes" id="UP000027142">
    <property type="component" value="Chromosome"/>
</dbReference>
<dbReference type="InterPro" id="IPR036634">
    <property type="entry name" value="PRD_sf"/>
</dbReference>
<protein>
    <submittedName>
        <fullName evidence="3">BglG family transcriptional antiterminator</fullName>
    </submittedName>
</protein>
<dbReference type="PROSITE" id="PS51372">
    <property type="entry name" value="PRD_2"/>
    <property type="match status" value="2"/>
</dbReference>
<dbReference type="AlphaFoldDB" id="A0A060LRQ9"/>
<dbReference type="PANTHER" id="PTHR30185">
    <property type="entry name" value="CRYPTIC BETA-GLUCOSIDE BGL OPERON ANTITERMINATOR"/>
    <property type="match status" value="1"/>
</dbReference>
<organism evidence="3 4">
    <name type="scientific">Shouchella lehensis G1</name>
    <dbReference type="NCBI Taxonomy" id="1246626"/>
    <lineage>
        <taxon>Bacteria</taxon>
        <taxon>Bacillati</taxon>
        <taxon>Bacillota</taxon>
        <taxon>Bacilli</taxon>
        <taxon>Bacillales</taxon>
        <taxon>Bacillaceae</taxon>
        <taxon>Shouchella</taxon>
    </lineage>
</organism>
<evidence type="ECO:0000313" key="3">
    <source>
        <dbReference type="EMBL" id="AIC92695.1"/>
    </source>
</evidence>
<dbReference type="Pfam" id="PF00874">
    <property type="entry name" value="PRD"/>
    <property type="match status" value="2"/>
</dbReference>
<evidence type="ECO:0000259" key="2">
    <source>
        <dbReference type="PROSITE" id="PS51372"/>
    </source>
</evidence>
<dbReference type="EMBL" id="CP003923">
    <property type="protein sequence ID" value="AIC92695.1"/>
    <property type="molecule type" value="Genomic_DNA"/>
</dbReference>
<feature type="domain" description="PRD" evidence="2">
    <location>
        <begin position="67"/>
        <end position="172"/>
    </location>
</feature>
<dbReference type="HOGENOM" id="CLU_078802_0_0_9"/>
<reference evidence="3 4" key="1">
    <citation type="journal article" date="2014" name="Gene">
        <title>A comparative genomic analysis of the alkalitolerant soil bacterium Bacillus lehensis G1.</title>
        <authorList>
            <person name="Noor Y.M."/>
            <person name="Samsulrizal N.H."/>
            <person name="Jema'on N.A."/>
            <person name="Low K.O."/>
            <person name="Ramli A.N."/>
            <person name="Alias N.I."/>
            <person name="Damis S.I."/>
            <person name="Fuzi S.F."/>
            <person name="Isa M.N."/>
            <person name="Murad A.M."/>
            <person name="Raih M.F."/>
            <person name="Bakar F.D."/>
            <person name="Najimudin N."/>
            <person name="Mahadi N.M."/>
            <person name="Illias R.M."/>
        </authorList>
    </citation>
    <scope>NUCLEOTIDE SEQUENCE [LARGE SCALE GENOMIC DNA]</scope>
    <source>
        <strain evidence="3 4">G1</strain>
    </source>
</reference>
<dbReference type="Gene3D" id="2.30.24.10">
    <property type="entry name" value="CAT RNA-binding domain"/>
    <property type="match status" value="1"/>
</dbReference>